<evidence type="ECO:0000313" key="3">
    <source>
        <dbReference type="Proteomes" id="UP000064189"/>
    </source>
</evidence>
<dbReference type="InterPro" id="IPR038720">
    <property type="entry name" value="YprB_RNase_H-like_dom"/>
</dbReference>
<sequence>MSLKSKLNRMKKHMNIEPVKHAPPIAENAEAVKDIPYLEKWLENDTASYHFDGDYCFIREVRYPLDHKHGIYAFSELNKIVREWNQAPLSHPLSTKGRKSEELFFFDTETTGLGGGAGNTIFLLGYAYIEGEEVVVKQHILREPGSEIPLYQSFLESINYETLVTYNGKSFDWPQLKTRHTLIKEHVPKLPEFGHFDLYHASRRLWKNKLERVKLSAVETDILGVHRLDDIPGYLAPMIYFDFVERKDPEILFGIMKHNEMDVLSLITLYIHLSRKILQMDGYTEESMEIARWLDYLGKKQESADAYEKILVAGNEEERIMAGHALAFQKKKQKQYNEALDIWKEVALKGNVQLRVAARIECAKLFEHQFKDIPAALECAVAAQQEMMAKGQGLAAEKKQIELEKRIRRLEQKEKSKDLADGARKSAVPINE</sequence>
<dbReference type="SUPFAM" id="SSF53098">
    <property type="entry name" value="Ribonuclease H-like"/>
    <property type="match status" value="1"/>
</dbReference>
<organism evidence="2 3">
    <name type="scientific">Peribacillus simplex</name>
    <dbReference type="NCBI Taxonomy" id="1478"/>
    <lineage>
        <taxon>Bacteria</taxon>
        <taxon>Bacillati</taxon>
        <taxon>Bacillota</taxon>
        <taxon>Bacilli</taxon>
        <taxon>Bacillales</taxon>
        <taxon>Bacillaceae</taxon>
        <taxon>Peribacillus</taxon>
    </lineage>
</organism>
<feature type="domain" description="YprB ribonuclease H-like" evidence="1">
    <location>
        <begin position="105"/>
        <end position="273"/>
    </location>
</feature>
<dbReference type="PANTHER" id="PTHR38462:SF1">
    <property type="entry name" value="YPRB RIBONUCLEASE H-LIKE DOMAIN-CONTAINING PROTEIN"/>
    <property type="match status" value="1"/>
</dbReference>
<dbReference type="AlphaFoldDB" id="A0A109MSF7"/>
<reference evidence="2 3" key="1">
    <citation type="submission" date="2015-11" db="EMBL/GenBank/DDBJ databases">
        <title>Genome Sequence of Bacillus simplex strain VanAntwerpen2.</title>
        <authorList>
            <person name="Couger M.B."/>
        </authorList>
    </citation>
    <scope>NUCLEOTIDE SEQUENCE [LARGE SCALE GENOMIC DNA]</scope>
    <source>
        <strain evidence="2 3">VanAntwerpen02</strain>
    </source>
</reference>
<comment type="caution">
    <text evidence="2">The sequence shown here is derived from an EMBL/GenBank/DDBJ whole genome shotgun (WGS) entry which is preliminary data.</text>
</comment>
<gene>
    <name evidence="2" type="ORF">AS888_01830</name>
</gene>
<name>A0A109MSF7_9BACI</name>
<keyword evidence="3" id="KW-1185">Reference proteome</keyword>
<dbReference type="PANTHER" id="PTHR38462">
    <property type="entry name" value="EXONUCLEASE-LIKE PROTEIN"/>
    <property type="match status" value="1"/>
</dbReference>
<dbReference type="GO" id="GO:0003676">
    <property type="term" value="F:nucleic acid binding"/>
    <property type="evidence" value="ECO:0007669"/>
    <property type="project" value="InterPro"/>
</dbReference>
<dbReference type="InterPro" id="IPR036397">
    <property type="entry name" value="RNaseH_sf"/>
</dbReference>
<proteinExistence type="predicted"/>
<dbReference type="Proteomes" id="UP000064189">
    <property type="component" value="Unassembled WGS sequence"/>
</dbReference>
<dbReference type="InterPro" id="IPR012337">
    <property type="entry name" value="RNaseH-like_sf"/>
</dbReference>
<protein>
    <recommendedName>
        <fullName evidence="1">YprB ribonuclease H-like domain-containing protein</fullName>
    </recommendedName>
</protein>
<dbReference type="RefSeq" id="WP_061144237.1">
    <property type="nucleotide sequence ID" value="NZ_LNNH01000055.1"/>
</dbReference>
<dbReference type="Gene3D" id="3.30.420.10">
    <property type="entry name" value="Ribonuclease H-like superfamily/Ribonuclease H"/>
    <property type="match status" value="1"/>
</dbReference>
<accession>A0A109MSF7</accession>
<evidence type="ECO:0000313" key="2">
    <source>
        <dbReference type="EMBL" id="KWW11296.1"/>
    </source>
</evidence>
<dbReference type="EMBL" id="LNNH01000055">
    <property type="protein sequence ID" value="KWW11296.1"/>
    <property type="molecule type" value="Genomic_DNA"/>
</dbReference>
<evidence type="ECO:0000259" key="1">
    <source>
        <dbReference type="Pfam" id="PF13482"/>
    </source>
</evidence>
<dbReference type="Pfam" id="PF13482">
    <property type="entry name" value="RNase_H_2"/>
    <property type="match status" value="1"/>
</dbReference>